<evidence type="ECO:0000256" key="2">
    <source>
        <dbReference type="ARBA" id="ARBA00008663"/>
    </source>
</evidence>
<evidence type="ECO:0000256" key="8">
    <source>
        <dbReference type="ARBA" id="ARBA00022840"/>
    </source>
</evidence>
<comment type="similarity">
    <text evidence="2">Belongs to the pyruvate kinase family.</text>
</comment>
<dbReference type="NCBIfam" id="NF004491">
    <property type="entry name" value="PRK05826.1"/>
    <property type="match status" value="1"/>
</dbReference>
<dbReference type="InterPro" id="IPR001697">
    <property type="entry name" value="Pyr_Knase"/>
</dbReference>
<dbReference type="SUPFAM" id="SSF50800">
    <property type="entry name" value="PK beta-barrel domain-like"/>
    <property type="match status" value="1"/>
</dbReference>
<dbReference type="InterPro" id="IPR015806">
    <property type="entry name" value="Pyrv_Knase_insert_dom_sf"/>
</dbReference>
<dbReference type="Gene3D" id="3.40.1380.20">
    <property type="entry name" value="Pyruvate kinase, C-terminal domain"/>
    <property type="match status" value="1"/>
</dbReference>
<evidence type="ECO:0000256" key="3">
    <source>
        <dbReference type="ARBA" id="ARBA00012142"/>
    </source>
</evidence>
<dbReference type="PANTHER" id="PTHR11817">
    <property type="entry name" value="PYRUVATE KINASE"/>
    <property type="match status" value="1"/>
</dbReference>
<keyword evidence="11 14" id="KW-0670">Pyruvate</keyword>
<dbReference type="SUPFAM" id="SSF52935">
    <property type="entry name" value="PK C-terminal domain-like"/>
    <property type="match status" value="1"/>
</dbReference>
<keyword evidence="7 14" id="KW-0418">Kinase</keyword>
<dbReference type="InterPro" id="IPR011037">
    <property type="entry name" value="Pyrv_Knase-like_insert_dom_sf"/>
</dbReference>
<dbReference type="Pfam" id="PF00224">
    <property type="entry name" value="PK"/>
    <property type="match status" value="1"/>
</dbReference>
<dbReference type="UniPathway" id="UPA00109">
    <property type="reaction ID" value="UER00188"/>
</dbReference>
<keyword evidence="9" id="KW-0460">Magnesium</keyword>
<evidence type="ECO:0000313" key="14">
    <source>
        <dbReference type="EMBL" id="VAW90494.1"/>
    </source>
</evidence>
<sequence>MGARWPPFLNQYLGEDKLRRTKIVATLGPATDDLKVLESLVVAGVDVVRLNFSHGSFEEQKFRADNIRIFAEKHGKAIGVLVDLQGPKIRTCKFKEGKVNLVEGDRFILDAALGDLDGTNERVGLTYKQLPNDVKVGDTLLLDDGRMILEVSEVKGQEVHTKVMHTGPLSNNKGINLQGGGLSAPALTEKDKIDIVSAAKIDADFVAVSFPRTAADVHECRRLLEEAGSDAAIVSKIERAEALDVIDEIIEASEVIMVARGDLGVEVGDAELPAIQKDLIKRARAMDRVVITATQMMESMIENPIPTRAEVFDVANAVLDGTDAVMLSGETAAGKYPAKVVESMGRICEEAEKQRTTRVSDHRVDLTFGRSDEAIAMATMYTANHLDVDGIAALTESGSTALWMSRISSGLPIYALTQSEKTKRRMTLYRGVYPMSINIDDVKQYQLSAHAQKVLLERGVVKNDDLIIITKGDKVGIDGGTNSMKIVRIGA</sequence>
<feature type="domain" description="Pyruvate kinase barrel" evidence="12">
    <location>
        <begin position="19"/>
        <end position="341"/>
    </location>
</feature>
<comment type="pathway">
    <text evidence="1">Carbohydrate degradation; glycolysis; pyruvate from D-glyceraldehyde 3-phosphate: step 5/5.</text>
</comment>
<keyword evidence="5" id="KW-0479">Metal-binding</keyword>
<dbReference type="GO" id="GO:0000287">
    <property type="term" value="F:magnesium ion binding"/>
    <property type="evidence" value="ECO:0007669"/>
    <property type="project" value="InterPro"/>
</dbReference>
<proteinExistence type="inferred from homology"/>
<evidence type="ECO:0000256" key="6">
    <source>
        <dbReference type="ARBA" id="ARBA00022741"/>
    </source>
</evidence>
<dbReference type="SUPFAM" id="SSF51621">
    <property type="entry name" value="Phosphoenolpyruvate/pyruvate domain"/>
    <property type="match status" value="1"/>
</dbReference>
<keyword evidence="6" id="KW-0547">Nucleotide-binding</keyword>
<evidence type="ECO:0000256" key="5">
    <source>
        <dbReference type="ARBA" id="ARBA00022723"/>
    </source>
</evidence>
<evidence type="ECO:0000259" key="12">
    <source>
        <dbReference type="Pfam" id="PF00224"/>
    </source>
</evidence>
<evidence type="ECO:0000256" key="7">
    <source>
        <dbReference type="ARBA" id="ARBA00022777"/>
    </source>
</evidence>
<dbReference type="InterPro" id="IPR015793">
    <property type="entry name" value="Pyrv_Knase_brl"/>
</dbReference>
<evidence type="ECO:0000256" key="1">
    <source>
        <dbReference type="ARBA" id="ARBA00004997"/>
    </source>
</evidence>
<evidence type="ECO:0000256" key="9">
    <source>
        <dbReference type="ARBA" id="ARBA00022842"/>
    </source>
</evidence>
<evidence type="ECO:0000256" key="10">
    <source>
        <dbReference type="ARBA" id="ARBA00023152"/>
    </source>
</evidence>
<dbReference type="PROSITE" id="PS00110">
    <property type="entry name" value="PYRUVATE_KINASE"/>
    <property type="match status" value="1"/>
</dbReference>
<dbReference type="InterPro" id="IPR015795">
    <property type="entry name" value="Pyrv_Knase_C"/>
</dbReference>
<dbReference type="NCBIfam" id="NF004978">
    <property type="entry name" value="PRK06354.1"/>
    <property type="match status" value="1"/>
</dbReference>
<keyword evidence="10" id="KW-0324">Glycolysis</keyword>
<dbReference type="Gene3D" id="2.40.33.10">
    <property type="entry name" value="PK beta-barrel domain-like"/>
    <property type="match status" value="1"/>
</dbReference>
<name>A0A3B1A9T0_9ZZZZ</name>
<reference evidence="14" key="1">
    <citation type="submission" date="2018-06" db="EMBL/GenBank/DDBJ databases">
        <authorList>
            <person name="Zhirakovskaya E."/>
        </authorList>
    </citation>
    <scope>NUCLEOTIDE SEQUENCE</scope>
</reference>
<dbReference type="Pfam" id="PF02887">
    <property type="entry name" value="PK_C"/>
    <property type="match status" value="1"/>
</dbReference>
<dbReference type="InterPro" id="IPR040442">
    <property type="entry name" value="Pyrv_kinase-like_dom_sf"/>
</dbReference>
<dbReference type="InterPro" id="IPR018209">
    <property type="entry name" value="Pyrv_Knase_AS"/>
</dbReference>
<dbReference type="EC" id="2.7.1.40" evidence="3"/>
<dbReference type="GO" id="GO:0004743">
    <property type="term" value="F:pyruvate kinase activity"/>
    <property type="evidence" value="ECO:0007669"/>
    <property type="project" value="UniProtKB-EC"/>
</dbReference>
<accession>A0A3B1A9T0</accession>
<evidence type="ECO:0000256" key="4">
    <source>
        <dbReference type="ARBA" id="ARBA00022679"/>
    </source>
</evidence>
<dbReference type="GO" id="GO:0016301">
    <property type="term" value="F:kinase activity"/>
    <property type="evidence" value="ECO:0007669"/>
    <property type="project" value="UniProtKB-KW"/>
</dbReference>
<dbReference type="PRINTS" id="PR01050">
    <property type="entry name" value="PYRUVTKNASE"/>
</dbReference>
<dbReference type="GO" id="GO:0030955">
    <property type="term" value="F:potassium ion binding"/>
    <property type="evidence" value="ECO:0007669"/>
    <property type="project" value="InterPro"/>
</dbReference>
<dbReference type="InterPro" id="IPR015813">
    <property type="entry name" value="Pyrv/PenolPyrv_kinase-like_dom"/>
</dbReference>
<dbReference type="GO" id="GO:0005524">
    <property type="term" value="F:ATP binding"/>
    <property type="evidence" value="ECO:0007669"/>
    <property type="project" value="UniProtKB-KW"/>
</dbReference>
<keyword evidence="8" id="KW-0067">ATP-binding</keyword>
<organism evidence="14">
    <name type="scientific">hydrothermal vent metagenome</name>
    <dbReference type="NCBI Taxonomy" id="652676"/>
    <lineage>
        <taxon>unclassified sequences</taxon>
        <taxon>metagenomes</taxon>
        <taxon>ecological metagenomes</taxon>
    </lineage>
</organism>
<gene>
    <name evidence="14" type="ORF">MNBD_GAMMA17-1982</name>
</gene>
<dbReference type="InterPro" id="IPR036918">
    <property type="entry name" value="Pyrv_Knase_C_sf"/>
</dbReference>
<dbReference type="Gene3D" id="3.20.20.60">
    <property type="entry name" value="Phosphoenolpyruvate-binding domains"/>
    <property type="match status" value="1"/>
</dbReference>
<dbReference type="EMBL" id="UOFQ01000201">
    <property type="protein sequence ID" value="VAW90494.1"/>
    <property type="molecule type" value="Genomic_DNA"/>
</dbReference>
<dbReference type="AlphaFoldDB" id="A0A3B1A9T0"/>
<evidence type="ECO:0000259" key="13">
    <source>
        <dbReference type="Pfam" id="PF02887"/>
    </source>
</evidence>
<feature type="domain" description="Pyruvate kinase C-terminal" evidence="13">
    <location>
        <begin position="373"/>
        <end position="487"/>
    </location>
</feature>
<dbReference type="FunFam" id="2.40.33.10:FF:000001">
    <property type="entry name" value="Pyruvate kinase"/>
    <property type="match status" value="1"/>
</dbReference>
<evidence type="ECO:0000256" key="11">
    <source>
        <dbReference type="ARBA" id="ARBA00023317"/>
    </source>
</evidence>
<protein>
    <recommendedName>
        <fullName evidence="3">pyruvate kinase</fullName>
        <ecNumber evidence="3">2.7.1.40</ecNumber>
    </recommendedName>
</protein>
<keyword evidence="4 14" id="KW-0808">Transferase</keyword>
<dbReference type="NCBIfam" id="TIGR01064">
    <property type="entry name" value="pyruv_kin"/>
    <property type="match status" value="1"/>
</dbReference>